<accession>A0A1H3QFK0</accession>
<dbReference type="EMBL" id="FNOK01000047">
    <property type="protein sequence ID" value="SDZ12166.1"/>
    <property type="molecule type" value="Genomic_DNA"/>
</dbReference>
<dbReference type="AlphaFoldDB" id="A0A1H3QFK0"/>
<gene>
    <name evidence="1" type="ORF">SAMN05216215_104748</name>
</gene>
<keyword evidence="2" id="KW-1185">Reference proteome</keyword>
<sequence>MEEIVKFETLIIRPHYVQAWVENDRLIVESSPLVPDNDPVYRPVTEFLATQQTEVVSSEVIEDDTEQWMFGEYRRTVYRLVIR</sequence>
<dbReference type="RefSeq" id="WP_093274299.1">
    <property type="nucleotide sequence ID" value="NZ_FNOK01000047.1"/>
</dbReference>
<dbReference type="InterPro" id="IPR035405">
    <property type="entry name" value="GP70"/>
</dbReference>
<proteinExistence type="predicted"/>
<evidence type="ECO:0000313" key="1">
    <source>
        <dbReference type="EMBL" id="SDZ12166.1"/>
    </source>
</evidence>
<evidence type="ECO:0000313" key="2">
    <source>
        <dbReference type="Proteomes" id="UP000199529"/>
    </source>
</evidence>
<protein>
    <submittedName>
        <fullName evidence="1">Uncharacterized protein</fullName>
    </submittedName>
</protein>
<dbReference type="Pfam" id="PF17429">
    <property type="entry name" value="GP70"/>
    <property type="match status" value="1"/>
</dbReference>
<organism evidence="1 2">
    <name type="scientific">Saccharopolyspora shandongensis</name>
    <dbReference type="NCBI Taxonomy" id="418495"/>
    <lineage>
        <taxon>Bacteria</taxon>
        <taxon>Bacillati</taxon>
        <taxon>Actinomycetota</taxon>
        <taxon>Actinomycetes</taxon>
        <taxon>Pseudonocardiales</taxon>
        <taxon>Pseudonocardiaceae</taxon>
        <taxon>Saccharopolyspora</taxon>
    </lineage>
</organism>
<name>A0A1H3QFK0_9PSEU</name>
<dbReference type="Proteomes" id="UP000199529">
    <property type="component" value="Unassembled WGS sequence"/>
</dbReference>
<reference evidence="2" key="1">
    <citation type="submission" date="2016-10" db="EMBL/GenBank/DDBJ databases">
        <authorList>
            <person name="Varghese N."/>
            <person name="Submissions S."/>
        </authorList>
    </citation>
    <scope>NUCLEOTIDE SEQUENCE [LARGE SCALE GENOMIC DNA]</scope>
    <source>
        <strain evidence="2">CGMCC 4.3530</strain>
    </source>
</reference>